<protein>
    <recommendedName>
        <fullName evidence="3">Sulfotransferase</fullName>
        <ecNumber evidence="3">2.8.2.-</ecNumber>
    </recommendedName>
</protein>
<dbReference type="Proteomes" id="UP001369086">
    <property type="component" value="Unassembled WGS sequence"/>
</dbReference>
<gene>
    <name evidence="6" type="ORF">HHUSO_G34643</name>
</gene>
<evidence type="ECO:0000313" key="7">
    <source>
        <dbReference type="Proteomes" id="UP001369086"/>
    </source>
</evidence>
<dbReference type="InterPro" id="IPR027417">
    <property type="entry name" value="P-loop_NTPase"/>
</dbReference>
<keyword evidence="4" id="KW-0472">Membrane</keyword>
<keyword evidence="4" id="KW-1133">Transmembrane helix</keyword>
<evidence type="ECO:0000259" key="5">
    <source>
        <dbReference type="Pfam" id="PF00685"/>
    </source>
</evidence>
<evidence type="ECO:0000256" key="2">
    <source>
        <dbReference type="ARBA" id="ARBA00022679"/>
    </source>
</evidence>
<dbReference type="PANTHER" id="PTHR11783">
    <property type="entry name" value="SULFOTRANSFERASE SULT"/>
    <property type="match status" value="1"/>
</dbReference>
<dbReference type="Gene3D" id="3.40.50.300">
    <property type="entry name" value="P-loop containing nucleotide triphosphate hydrolases"/>
    <property type="match status" value="1"/>
</dbReference>
<name>A0ABR0Y511_HUSHU</name>
<comment type="caution">
    <text evidence="6">The sequence shown here is derived from an EMBL/GenBank/DDBJ whole genome shotgun (WGS) entry which is preliminary data.</text>
</comment>
<comment type="similarity">
    <text evidence="1 3">Belongs to the sulfotransferase 1 family.</text>
</comment>
<proteinExistence type="inferred from homology"/>
<feature type="transmembrane region" description="Helical" evidence="4">
    <location>
        <begin position="6"/>
        <end position="26"/>
    </location>
</feature>
<sequence>FDVVFFYPFIYLCVSFCLPVSWGSWYDHVKGYWEEREKRGILYLFYEEMKQNPRQEVVRIMRYLGRSLPDDIIDKIVELTSFKSMKSNPMANYTFFPDYIFDHKVSPFMRKGEVGDWQNHFSEEERGIFDAHYAEQMRGSEIPFKTVI</sequence>
<dbReference type="InterPro" id="IPR000863">
    <property type="entry name" value="Sulfotransferase_dom"/>
</dbReference>
<feature type="domain" description="Sulfotransferase" evidence="5">
    <location>
        <begin position="15"/>
        <end position="140"/>
    </location>
</feature>
<organism evidence="6 7">
    <name type="scientific">Huso huso</name>
    <name type="common">Beluga</name>
    <name type="synonym">Acipenser huso</name>
    <dbReference type="NCBI Taxonomy" id="61971"/>
    <lineage>
        <taxon>Eukaryota</taxon>
        <taxon>Metazoa</taxon>
        <taxon>Chordata</taxon>
        <taxon>Craniata</taxon>
        <taxon>Vertebrata</taxon>
        <taxon>Euteleostomi</taxon>
        <taxon>Actinopterygii</taxon>
        <taxon>Chondrostei</taxon>
        <taxon>Acipenseriformes</taxon>
        <taxon>Acipenseridae</taxon>
        <taxon>Huso</taxon>
    </lineage>
</organism>
<reference evidence="6 7" key="1">
    <citation type="submission" date="2021-05" db="EMBL/GenBank/DDBJ databases">
        <authorList>
            <person name="Zahm M."/>
            <person name="Klopp C."/>
            <person name="Cabau C."/>
            <person name="Kuhl H."/>
            <person name="Suciu R."/>
            <person name="Ciorpac M."/>
            <person name="Holostenco D."/>
            <person name="Gessner J."/>
            <person name="Wuertz S."/>
            <person name="Hohne C."/>
            <person name="Stock M."/>
            <person name="Gislard M."/>
            <person name="Lluch J."/>
            <person name="Milhes M."/>
            <person name="Lampietro C."/>
            <person name="Lopez Roques C."/>
            <person name="Donnadieu C."/>
            <person name="Du K."/>
            <person name="Schartl M."/>
            <person name="Guiguen Y."/>
        </authorList>
    </citation>
    <scope>NUCLEOTIDE SEQUENCE [LARGE SCALE GENOMIC DNA]</scope>
    <source>
        <strain evidence="6">Hh-F2</strain>
        <tissue evidence="6">Blood</tissue>
    </source>
</reference>
<dbReference type="EMBL" id="JAHFZB010000048">
    <property type="protein sequence ID" value="KAK6467648.1"/>
    <property type="molecule type" value="Genomic_DNA"/>
</dbReference>
<evidence type="ECO:0000313" key="6">
    <source>
        <dbReference type="EMBL" id="KAK6467648.1"/>
    </source>
</evidence>
<keyword evidence="7" id="KW-1185">Reference proteome</keyword>
<dbReference type="EC" id="2.8.2.-" evidence="3"/>
<evidence type="ECO:0000256" key="3">
    <source>
        <dbReference type="RuleBase" id="RU361155"/>
    </source>
</evidence>
<evidence type="ECO:0000256" key="4">
    <source>
        <dbReference type="SAM" id="Phobius"/>
    </source>
</evidence>
<accession>A0ABR0Y511</accession>
<dbReference type="SUPFAM" id="SSF52540">
    <property type="entry name" value="P-loop containing nucleoside triphosphate hydrolases"/>
    <property type="match status" value="1"/>
</dbReference>
<feature type="non-terminal residue" evidence="6">
    <location>
        <position position="1"/>
    </location>
</feature>
<dbReference type="Pfam" id="PF00685">
    <property type="entry name" value="Sulfotransfer_1"/>
    <property type="match status" value="1"/>
</dbReference>
<evidence type="ECO:0000256" key="1">
    <source>
        <dbReference type="ARBA" id="ARBA00005771"/>
    </source>
</evidence>
<keyword evidence="4" id="KW-0812">Transmembrane</keyword>
<keyword evidence="2 3" id="KW-0808">Transferase</keyword>